<accession>D5VTF8</accession>
<dbReference type="SUPFAM" id="SSF56281">
    <property type="entry name" value="Metallo-hydrolase/oxidoreductase"/>
    <property type="match status" value="1"/>
</dbReference>
<evidence type="ECO:0000256" key="7">
    <source>
        <dbReference type="ARBA" id="ARBA00022801"/>
    </source>
</evidence>
<feature type="binding site" evidence="9">
    <location>
        <position position="66"/>
    </location>
    <ligand>
        <name>Zn(2+)</name>
        <dbReference type="ChEBI" id="CHEBI:29105"/>
        <label>2</label>
        <note>catalytic</note>
    </ligand>
</feature>
<name>D5VTF8_METIM</name>
<dbReference type="Gene3D" id="3.60.15.10">
    <property type="entry name" value="Ribonuclease Z/Hydroxyacylglutathione hydrolase-like"/>
    <property type="match status" value="1"/>
</dbReference>
<feature type="binding site" evidence="9">
    <location>
        <position position="65"/>
    </location>
    <ligand>
        <name>Zn(2+)</name>
        <dbReference type="ChEBI" id="CHEBI:29105"/>
        <label>2</label>
        <note>catalytic</note>
    </ligand>
</feature>
<feature type="binding site" evidence="9">
    <location>
        <position position="271"/>
    </location>
    <ligand>
        <name>Zn(2+)</name>
        <dbReference type="ChEBI" id="CHEBI:29105"/>
        <label>2</label>
        <note>catalytic</note>
    </ligand>
</feature>
<dbReference type="InterPro" id="IPR013471">
    <property type="entry name" value="RNase_Z/BN"/>
</dbReference>
<dbReference type="CDD" id="cd07717">
    <property type="entry name" value="RNaseZ_ZiPD-like_MBL-fold"/>
    <property type="match status" value="1"/>
</dbReference>
<dbReference type="GO" id="GO:0042781">
    <property type="term" value="F:3'-tRNA processing endoribonuclease activity"/>
    <property type="evidence" value="ECO:0007669"/>
    <property type="project" value="UniProtKB-UniRule"/>
</dbReference>
<dbReference type="FunFam" id="3.60.15.10:FF:000002">
    <property type="entry name" value="Ribonuclease Z"/>
    <property type="match status" value="1"/>
</dbReference>
<protein>
    <recommendedName>
        <fullName evidence="9">Ribonuclease Z</fullName>
        <shortName evidence="9">RNase Z</shortName>
        <ecNumber evidence="9">3.1.26.11</ecNumber>
    </recommendedName>
    <alternativeName>
        <fullName evidence="9">tRNA 3 endonuclease</fullName>
    </alternativeName>
    <alternativeName>
        <fullName evidence="9">tRNase Z</fullName>
    </alternativeName>
</protein>
<dbReference type="PANTHER" id="PTHR46018">
    <property type="entry name" value="ZINC PHOSPHODIESTERASE ELAC PROTEIN 1"/>
    <property type="match status" value="1"/>
</dbReference>
<dbReference type="EMBL" id="CP002009">
    <property type="protein sequence ID" value="ADG13861.1"/>
    <property type="molecule type" value="Genomic_DNA"/>
</dbReference>
<dbReference type="NCBIfam" id="NF000801">
    <property type="entry name" value="PRK00055.1-3"/>
    <property type="match status" value="1"/>
</dbReference>
<evidence type="ECO:0000256" key="6">
    <source>
        <dbReference type="ARBA" id="ARBA00022759"/>
    </source>
</evidence>
<dbReference type="GeneID" id="9132227"/>
<dbReference type="OrthoDB" id="85118at2157"/>
<dbReference type="HOGENOM" id="CLU_031317_2_1_2"/>
<keyword evidence="11" id="KW-1185">Reference proteome</keyword>
<dbReference type="PANTHER" id="PTHR46018:SF2">
    <property type="entry name" value="ZINC PHOSPHODIESTERASE ELAC PROTEIN 1"/>
    <property type="match status" value="1"/>
</dbReference>
<dbReference type="eggNOG" id="arCOG00501">
    <property type="taxonomic scope" value="Archaea"/>
</dbReference>
<evidence type="ECO:0000256" key="2">
    <source>
        <dbReference type="ARBA" id="ARBA00011738"/>
    </source>
</evidence>
<proteinExistence type="inferred from homology"/>
<dbReference type="EC" id="3.1.26.11" evidence="9"/>
<dbReference type="HAMAP" id="MF_01818">
    <property type="entry name" value="RNase_Z_BN"/>
    <property type="match status" value="1"/>
</dbReference>
<evidence type="ECO:0000256" key="9">
    <source>
        <dbReference type="HAMAP-Rule" id="MF_01818"/>
    </source>
</evidence>
<feature type="binding site" evidence="9">
    <location>
        <position position="211"/>
    </location>
    <ligand>
        <name>Zn(2+)</name>
        <dbReference type="ChEBI" id="CHEBI:29105"/>
        <label>1</label>
        <note>catalytic</note>
    </ligand>
</feature>
<dbReference type="NCBIfam" id="TIGR02651">
    <property type="entry name" value="RNase_Z"/>
    <property type="match status" value="1"/>
</dbReference>
<dbReference type="KEGG" id="mif:Metin_1208"/>
<evidence type="ECO:0000313" key="11">
    <source>
        <dbReference type="Proteomes" id="UP000002061"/>
    </source>
</evidence>
<evidence type="ECO:0000256" key="5">
    <source>
        <dbReference type="ARBA" id="ARBA00022723"/>
    </source>
</evidence>
<keyword evidence="7 9" id="KW-0378">Hydrolase</keyword>
<comment type="catalytic activity">
    <reaction evidence="1 9">
        <text>Endonucleolytic cleavage of RNA, removing extra 3' nucleotides from tRNA precursor, generating 3' termini of tRNAs. A 3'-hydroxy group is left at the tRNA terminus and a 5'-phosphoryl group is left at the trailer molecule.</text>
        <dbReference type="EC" id="3.1.26.11"/>
    </reaction>
</comment>
<keyword evidence="4 9" id="KW-0540">Nuclease</keyword>
<comment type="subunit">
    <text evidence="2 9">Homodimer.</text>
</comment>
<feature type="active site" description="Proton acceptor" evidence="9">
    <location>
        <position position="65"/>
    </location>
</feature>
<keyword evidence="3 9" id="KW-0819">tRNA processing</keyword>
<keyword evidence="5 9" id="KW-0479">Metal-binding</keyword>
<feature type="binding site" evidence="9">
    <location>
        <position position="61"/>
    </location>
    <ligand>
        <name>Zn(2+)</name>
        <dbReference type="ChEBI" id="CHEBI:29105"/>
        <label>1</label>
        <note>catalytic</note>
    </ligand>
</feature>
<organism evidence="10 11">
    <name type="scientific">Methanocaldococcus infernus (strain DSM 11812 / JCM 15783 / ME)</name>
    <dbReference type="NCBI Taxonomy" id="573063"/>
    <lineage>
        <taxon>Archaea</taxon>
        <taxon>Methanobacteriati</taxon>
        <taxon>Methanobacteriota</taxon>
        <taxon>Methanomada group</taxon>
        <taxon>Methanococci</taxon>
        <taxon>Methanococcales</taxon>
        <taxon>Methanocaldococcaceae</taxon>
        <taxon>Methanocaldococcus</taxon>
    </lineage>
</organism>
<evidence type="ECO:0000256" key="1">
    <source>
        <dbReference type="ARBA" id="ARBA00000402"/>
    </source>
</evidence>
<feature type="binding site" evidence="9">
    <location>
        <position position="63"/>
    </location>
    <ligand>
        <name>Zn(2+)</name>
        <dbReference type="ChEBI" id="CHEBI:29105"/>
        <label>1</label>
        <note>catalytic</note>
    </ligand>
</feature>
<evidence type="ECO:0000256" key="8">
    <source>
        <dbReference type="ARBA" id="ARBA00022833"/>
    </source>
</evidence>
<dbReference type="Pfam" id="PF23023">
    <property type="entry name" value="Anti-Pycsar_Apyc1"/>
    <property type="match status" value="1"/>
</dbReference>
<dbReference type="InterPro" id="IPR036866">
    <property type="entry name" value="RibonucZ/Hydroxyglut_hydro"/>
</dbReference>
<evidence type="ECO:0000313" key="10">
    <source>
        <dbReference type="EMBL" id="ADG13861.1"/>
    </source>
</evidence>
<reference evidence="10" key="1">
    <citation type="submission" date="2010-04" db="EMBL/GenBank/DDBJ databases">
        <title>Complete sequence of Methanocaldococcus infernus ME.</title>
        <authorList>
            <consortium name="US DOE Joint Genome Institute"/>
            <person name="Lucas S."/>
            <person name="Copeland A."/>
            <person name="Lapidus A."/>
            <person name="Cheng J.-F."/>
            <person name="Bruce D."/>
            <person name="Goodwin L."/>
            <person name="Pitluck S."/>
            <person name="Munk A.C."/>
            <person name="Detter J.C."/>
            <person name="Han C."/>
            <person name="Tapia R."/>
            <person name="Land M."/>
            <person name="Hauser L."/>
            <person name="Kyrpides N."/>
            <person name="Mikhailova N."/>
            <person name="Sieprawska-Lupa M."/>
            <person name="Whitman W.B."/>
            <person name="Woyke T."/>
        </authorList>
    </citation>
    <scope>NUCLEOTIDE SEQUENCE [LARGE SCALE GENOMIC DNA]</scope>
    <source>
        <strain evidence="10">ME</strain>
    </source>
</reference>
<evidence type="ECO:0000256" key="3">
    <source>
        <dbReference type="ARBA" id="ARBA00022694"/>
    </source>
</evidence>
<sequence length="309" mass="35650">MLEITFLGTGAAIPSKRRNHMGIALKFNGDIYLLDCGENIQRQFLYTNLSPMKIKAIFITHLHGDHILGIPGIIQSLSFMGRTQKLEIYGPKGIKEIVEMAKNFGYNCIEYEVEVKEIKKNKEVKILEEKDFCFYAYPTKHYIPSYAYIFKEIKKPRLDINKAKELGIKVGPDLKKLKEGIPVKNIHGETIFPEQVLLPPKRGICVAYSGDTLPIEDFALFLKNLDCSLLIHEATFDSSEKSLAEETYHSTVEDAYRIFKLSQAEKLILTHISARYDKEENFLIYKRDVERFNDNIEISEDLKKYEVRV</sequence>
<feature type="binding site" evidence="9">
    <location>
        <position position="211"/>
    </location>
    <ligand>
        <name>Zn(2+)</name>
        <dbReference type="ChEBI" id="CHEBI:29105"/>
        <label>2</label>
        <note>catalytic</note>
    </ligand>
</feature>
<comment type="similarity">
    <text evidence="9">Belongs to the RNase Z family.</text>
</comment>
<dbReference type="GO" id="GO:0042802">
    <property type="term" value="F:identical protein binding"/>
    <property type="evidence" value="ECO:0007669"/>
    <property type="project" value="UniProtKB-ARBA"/>
</dbReference>
<comment type="cofactor">
    <cofactor evidence="9">
        <name>Zn(2+)</name>
        <dbReference type="ChEBI" id="CHEBI:29105"/>
    </cofactor>
    <text evidence="9">Binds 2 Zn(2+) ions.</text>
</comment>
<dbReference type="STRING" id="573063.Metin_1208"/>
<keyword evidence="6 9" id="KW-0255">Endonuclease</keyword>
<dbReference type="Proteomes" id="UP000002061">
    <property type="component" value="Chromosome"/>
</dbReference>
<gene>
    <name evidence="9" type="primary">rnz</name>
    <name evidence="10" type="ordered locus">Metin_1208</name>
</gene>
<dbReference type="AlphaFoldDB" id="D5VTF8"/>
<dbReference type="GO" id="GO:0008270">
    <property type="term" value="F:zinc ion binding"/>
    <property type="evidence" value="ECO:0007669"/>
    <property type="project" value="UniProtKB-UniRule"/>
</dbReference>
<evidence type="ECO:0000256" key="4">
    <source>
        <dbReference type="ARBA" id="ARBA00022722"/>
    </source>
</evidence>
<feature type="binding site" evidence="9">
    <location>
        <position position="141"/>
    </location>
    <ligand>
        <name>Zn(2+)</name>
        <dbReference type="ChEBI" id="CHEBI:29105"/>
        <label>1</label>
        <note>catalytic</note>
    </ligand>
</feature>
<comment type="function">
    <text evidence="9">Zinc phosphodiesterase, which displays some tRNA 3'-processing endonuclease activity. Probably involved in tRNA maturation, by removing a 3'-trailer from precursor tRNA.</text>
</comment>
<dbReference type="RefSeq" id="WP_013100606.1">
    <property type="nucleotide sequence ID" value="NC_014122.1"/>
</dbReference>
<keyword evidence="8 9" id="KW-0862">Zinc</keyword>